<proteinExistence type="predicted"/>
<organism evidence="1 2">
    <name type="scientific">Candidatus Daviesbacteria bacterium RIFCSPHIGHO2_02_FULL_36_13</name>
    <dbReference type="NCBI Taxonomy" id="1797768"/>
    <lineage>
        <taxon>Bacteria</taxon>
        <taxon>Candidatus Daviesiibacteriota</taxon>
    </lineage>
</organism>
<protein>
    <submittedName>
        <fullName evidence="1">Uncharacterized protein</fullName>
    </submittedName>
</protein>
<evidence type="ECO:0000313" key="2">
    <source>
        <dbReference type="Proteomes" id="UP000176902"/>
    </source>
</evidence>
<reference evidence="1 2" key="1">
    <citation type="journal article" date="2016" name="Nat. Commun.">
        <title>Thousands of microbial genomes shed light on interconnected biogeochemical processes in an aquifer system.</title>
        <authorList>
            <person name="Anantharaman K."/>
            <person name="Brown C.T."/>
            <person name="Hug L.A."/>
            <person name="Sharon I."/>
            <person name="Castelle C.J."/>
            <person name="Probst A.J."/>
            <person name="Thomas B.C."/>
            <person name="Singh A."/>
            <person name="Wilkins M.J."/>
            <person name="Karaoz U."/>
            <person name="Brodie E.L."/>
            <person name="Williams K.H."/>
            <person name="Hubbard S.S."/>
            <person name="Banfield J.F."/>
        </authorList>
    </citation>
    <scope>NUCLEOTIDE SEQUENCE [LARGE SCALE GENOMIC DNA]</scope>
</reference>
<gene>
    <name evidence="1" type="ORF">A3C59_05375</name>
</gene>
<dbReference type="EMBL" id="MFCV01000002">
    <property type="protein sequence ID" value="OGE33973.1"/>
    <property type="molecule type" value="Genomic_DNA"/>
</dbReference>
<evidence type="ECO:0000313" key="1">
    <source>
        <dbReference type="EMBL" id="OGE33973.1"/>
    </source>
</evidence>
<sequence length="69" mass="8101">MGGFFMAERFRQLGKNEVKQDSFDVMNEATSTEVGSINGMHGHDLRNFIYKYYRRRGKIPVGHHIKRLK</sequence>
<dbReference type="STRING" id="1797768.A3C59_05375"/>
<comment type="caution">
    <text evidence="1">The sequence shown here is derived from an EMBL/GenBank/DDBJ whole genome shotgun (WGS) entry which is preliminary data.</text>
</comment>
<dbReference type="Proteomes" id="UP000176902">
    <property type="component" value="Unassembled WGS sequence"/>
</dbReference>
<name>A0A1F5JZA8_9BACT</name>
<accession>A0A1F5JZA8</accession>
<dbReference type="AlphaFoldDB" id="A0A1F5JZA8"/>